<dbReference type="InterPro" id="IPR039659">
    <property type="entry name" value="SPT5"/>
</dbReference>
<keyword evidence="3" id="KW-1185">Reference proteome</keyword>
<dbReference type="InterPro" id="IPR014722">
    <property type="entry name" value="Rib_uL2_dom2"/>
</dbReference>
<dbReference type="PANTHER" id="PTHR11125">
    <property type="entry name" value="SUPPRESSOR OF TY 5"/>
    <property type="match status" value="1"/>
</dbReference>
<organism evidence="2 3">
    <name type="scientific">Fraxinus pennsylvanica</name>
    <dbReference type="NCBI Taxonomy" id="56036"/>
    <lineage>
        <taxon>Eukaryota</taxon>
        <taxon>Viridiplantae</taxon>
        <taxon>Streptophyta</taxon>
        <taxon>Embryophyta</taxon>
        <taxon>Tracheophyta</taxon>
        <taxon>Spermatophyta</taxon>
        <taxon>Magnoliopsida</taxon>
        <taxon>eudicotyledons</taxon>
        <taxon>Gunneridae</taxon>
        <taxon>Pentapetalae</taxon>
        <taxon>asterids</taxon>
        <taxon>lamiids</taxon>
        <taxon>Lamiales</taxon>
        <taxon>Oleaceae</taxon>
        <taxon>Oleeae</taxon>
        <taxon>Fraxinus</taxon>
    </lineage>
</organism>
<evidence type="ECO:0000313" key="3">
    <source>
        <dbReference type="Proteomes" id="UP000834106"/>
    </source>
</evidence>
<accession>A0AAD1YT34</accession>
<dbReference type="GO" id="GO:0032784">
    <property type="term" value="P:regulation of DNA-templated transcription elongation"/>
    <property type="evidence" value="ECO:0007669"/>
    <property type="project" value="InterPro"/>
</dbReference>
<protein>
    <submittedName>
        <fullName evidence="2">Uncharacterized protein</fullName>
    </submittedName>
</protein>
<sequence length="280" mass="30661">MVVSGLGVELGGGKGGRSRGSTATAATHAVTPRVTTGKATRTKRKSHAPPTTCFAVLVSESSATASTGLMAGFRESRKTLFLLAYRSLGVVFSFELWPLYQGGGLWGSQVVRAQHCWEDSYCKQDWWRNLNNRCLYSTVRYASRVVNQAVPSGFEDFPPSPTCHLSPNNSLQERENKNNSNREDNGMFSIGQLLRIRLGPLNGCLCCVLSVRRSEVIVKLDSLHKILTVKYKHLSEVRGRNSTISQGDDSGSVKPFNFLGSQDGSTGRNLLHGFQSHFCG</sequence>
<feature type="compositionally biased region" description="Basic and acidic residues" evidence="1">
    <location>
        <begin position="172"/>
        <end position="184"/>
    </location>
</feature>
<dbReference type="Proteomes" id="UP000834106">
    <property type="component" value="Chromosome 2"/>
</dbReference>
<gene>
    <name evidence="2" type="ORF">FPE_LOCUS4203</name>
</gene>
<dbReference type="GO" id="GO:0006357">
    <property type="term" value="P:regulation of transcription by RNA polymerase II"/>
    <property type="evidence" value="ECO:0007669"/>
    <property type="project" value="InterPro"/>
</dbReference>
<feature type="region of interest" description="Disordered" evidence="1">
    <location>
        <begin position="11"/>
        <end position="47"/>
    </location>
</feature>
<dbReference type="PANTHER" id="PTHR11125:SF8">
    <property type="entry name" value="PROTEIN RNA-DIRECTED DNA METHYLATION 3"/>
    <property type="match status" value="1"/>
</dbReference>
<dbReference type="GO" id="GO:0006368">
    <property type="term" value="P:transcription elongation by RNA polymerase II"/>
    <property type="evidence" value="ECO:0007669"/>
    <property type="project" value="TreeGrafter"/>
</dbReference>
<proteinExistence type="predicted"/>
<name>A0AAD1YT34_9LAMI</name>
<dbReference type="EMBL" id="OU503037">
    <property type="protein sequence ID" value="CAI9756773.1"/>
    <property type="molecule type" value="Genomic_DNA"/>
</dbReference>
<reference evidence="2" key="1">
    <citation type="submission" date="2023-05" db="EMBL/GenBank/DDBJ databases">
        <authorList>
            <person name="Huff M."/>
        </authorList>
    </citation>
    <scope>NUCLEOTIDE SEQUENCE</scope>
</reference>
<evidence type="ECO:0000313" key="2">
    <source>
        <dbReference type="EMBL" id="CAI9756773.1"/>
    </source>
</evidence>
<evidence type="ECO:0000256" key="1">
    <source>
        <dbReference type="SAM" id="MobiDB-lite"/>
    </source>
</evidence>
<dbReference type="GO" id="GO:0003729">
    <property type="term" value="F:mRNA binding"/>
    <property type="evidence" value="ECO:0007669"/>
    <property type="project" value="TreeGrafter"/>
</dbReference>
<feature type="region of interest" description="Disordered" evidence="1">
    <location>
        <begin position="165"/>
        <end position="184"/>
    </location>
</feature>
<dbReference type="AlphaFoldDB" id="A0AAD1YT34"/>
<dbReference type="GO" id="GO:0032044">
    <property type="term" value="C:DSIF complex"/>
    <property type="evidence" value="ECO:0007669"/>
    <property type="project" value="TreeGrafter"/>
</dbReference>
<dbReference type="Gene3D" id="2.30.30.30">
    <property type="match status" value="1"/>
</dbReference>